<name>A0ABU6ZLF3_9FABA</name>
<proteinExistence type="predicted"/>
<comment type="caution">
    <text evidence="2">The sequence shown here is derived from an EMBL/GenBank/DDBJ whole genome shotgun (WGS) entry which is preliminary data.</text>
</comment>
<evidence type="ECO:0000313" key="2">
    <source>
        <dbReference type="EMBL" id="MED6222774.1"/>
    </source>
</evidence>
<evidence type="ECO:0000256" key="1">
    <source>
        <dbReference type="SAM" id="MobiDB-lite"/>
    </source>
</evidence>
<accession>A0ABU6ZLF3</accession>
<dbReference type="Proteomes" id="UP001341840">
    <property type="component" value="Unassembled WGS sequence"/>
</dbReference>
<feature type="compositionally biased region" description="Low complexity" evidence="1">
    <location>
        <begin position="24"/>
        <end position="33"/>
    </location>
</feature>
<keyword evidence="3" id="KW-1185">Reference proteome</keyword>
<gene>
    <name evidence="2" type="ORF">PIB30_067644</name>
</gene>
<organism evidence="2 3">
    <name type="scientific">Stylosanthes scabra</name>
    <dbReference type="NCBI Taxonomy" id="79078"/>
    <lineage>
        <taxon>Eukaryota</taxon>
        <taxon>Viridiplantae</taxon>
        <taxon>Streptophyta</taxon>
        <taxon>Embryophyta</taxon>
        <taxon>Tracheophyta</taxon>
        <taxon>Spermatophyta</taxon>
        <taxon>Magnoliopsida</taxon>
        <taxon>eudicotyledons</taxon>
        <taxon>Gunneridae</taxon>
        <taxon>Pentapetalae</taxon>
        <taxon>rosids</taxon>
        <taxon>fabids</taxon>
        <taxon>Fabales</taxon>
        <taxon>Fabaceae</taxon>
        <taxon>Papilionoideae</taxon>
        <taxon>50 kb inversion clade</taxon>
        <taxon>dalbergioids sensu lato</taxon>
        <taxon>Dalbergieae</taxon>
        <taxon>Pterocarpus clade</taxon>
        <taxon>Stylosanthes</taxon>
    </lineage>
</organism>
<evidence type="ECO:0000313" key="3">
    <source>
        <dbReference type="Proteomes" id="UP001341840"/>
    </source>
</evidence>
<protein>
    <submittedName>
        <fullName evidence="2">Uncharacterized protein</fullName>
    </submittedName>
</protein>
<dbReference type="EMBL" id="JASCZI010272570">
    <property type="protein sequence ID" value="MED6222774.1"/>
    <property type="molecule type" value="Genomic_DNA"/>
</dbReference>
<reference evidence="2 3" key="1">
    <citation type="journal article" date="2023" name="Plants (Basel)">
        <title>Bridging the Gap: Combining Genomics and Transcriptomics Approaches to Understand Stylosanthes scabra, an Orphan Legume from the Brazilian Caatinga.</title>
        <authorList>
            <person name="Ferreira-Neto J.R.C."/>
            <person name="da Silva M.D."/>
            <person name="Binneck E."/>
            <person name="de Melo N.F."/>
            <person name="da Silva R.H."/>
            <person name="de Melo A.L.T.M."/>
            <person name="Pandolfi V."/>
            <person name="Bustamante F.O."/>
            <person name="Brasileiro-Vidal A.C."/>
            <person name="Benko-Iseppon A.M."/>
        </authorList>
    </citation>
    <scope>NUCLEOTIDE SEQUENCE [LARGE SCALE GENOMIC DNA]</scope>
    <source>
        <tissue evidence="2">Leaves</tissue>
    </source>
</reference>
<feature type="region of interest" description="Disordered" evidence="1">
    <location>
        <begin position="1"/>
        <end position="41"/>
    </location>
</feature>
<sequence length="108" mass="12028">MLARRQPTALLLRSNTPKPRKTPKSPSTPKLRPASLNPQPPSIRSWLCLRLLRLHRRVLRPSRSLAPSALLSPSLGVLSVNLSENPSRRRSPFAVVEAILNQRTLANS</sequence>